<feature type="region of interest" description="Disordered" evidence="2">
    <location>
        <begin position="553"/>
        <end position="613"/>
    </location>
</feature>
<feature type="compositionally biased region" description="Basic and acidic residues" evidence="2">
    <location>
        <begin position="585"/>
        <end position="596"/>
    </location>
</feature>
<dbReference type="GO" id="GO:0019005">
    <property type="term" value="C:SCF ubiquitin ligase complex"/>
    <property type="evidence" value="ECO:0000318"/>
    <property type="project" value="GO_Central"/>
</dbReference>
<proteinExistence type="predicted"/>
<dbReference type="InParanoid" id="A0A2K3E2A6"/>
<dbReference type="EMBL" id="CM008963">
    <property type="protein sequence ID" value="PNW86919.1"/>
    <property type="molecule type" value="Genomic_DNA"/>
</dbReference>
<dbReference type="ExpressionAtlas" id="A0A2K3E2A6">
    <property type="expression patterns" value="baseline"/>
</dbReference>
<keyword evidence="4" id="KW-1185">Reference proteome</keyword>
<protein>
    <recommendedName>
        <fullName evidence="5">F-box domain-containing protein</fullName>
    </recommendedName>
</protein>
<dbReference type="OMA" id="RCPRITR"/>
<dbReference type="AlphaFoldDB" id="A0A2K3E2A6"/>
<dbReference type="OrthoDB" id="550575at2759"/>
<feature type="compositionally biased region" description="Gly residues" evidence="2">
    <location>
        <begin position="53"/>
        <end position="62"/>
    </location>
</feature>
<dbReference type="SUPFAM" id="SSF52047">
    <property type="entry name" value="RNI-like"/>
    <property type="match status" value="1"/>
</dbReference>
<feature type="compositionally biased region" description="Low complexity" evidence="2">
    <location>
        <begin position="487"/>
        <end position="497"/>
    </location>
</feature>
<dbReference type="InterPro" id="IPR006553">
    <property type="entry name" value="Leu-rich_rpt_Cys-con_subtyp"/>
</dbReference>
<dbReference type="KEGG" id="cre:CHLRE_02g101250v5"/>
<feature type="region of interest" description="Disordered" evidence="2">
    <location>
        <begin position="460"/>
        <end position="538"/>
    </location>
</feature>
<dbReference type="PANTHER" id="PTHR13318:SF190">
    <property type="entry name" value="PARTNER OF PAIRED, ISOFORM B"/>
    <property type="match status" value="1"/>
</dbReference>
<dbReference type="InterPro" id="IPR036047">
    <property type="entry name" value="F-box-like_dom_sf"/>
</dbReference>
<evidence type="ECO:0000256" key="1">
    <source>
        <dbReference type="ARBA" id="ARBA00004430"/>
    </source>
</evidence>
<name>A0A2K3E2A6_CHLRE</name>
<organism evidence="3 4">
    <name type="scientific">Chlamydomonas reinhardtii</name>
    <name type="common">Chlamydomonas smithii</name>
    <dbReference type="NCBI Taxonomy" id="3055"/>
    <lineage>
        <taxon>Eukaryota</taxon>
        <taxon>Viridiplantae</taxon>
        <taxon>Chlorophyta</taxon>
        <taxon>core chlorophytes</taxon>
        <taxon>Chlorophyceae</taxon>
        <taxon>CS clade</taxon>
        <taxon>Chlamydomonadales</taxon>
        <taxon>Chlamydomonadaceae</taxon>
        <taxon>Chlamydomonas</taxon>
    </lineage>
</organism>
<dbReference type="Gramene" id="PNW86919">
    <property type="protein sequence ID" value="PNW86919"/>
    <property type="gene ID" value="CHLRE_02g101250v5"/>
</dbReference>
<dbReference type="Proteomes" id="UP000006906">
    <property type="component" value="Chromosome 2"/>
</dbReference>
<evidence type="ECO:0000256" key="2">
    <source>
        <dbReference type="SAM" id="MobiDB-lite"/>
    </source>
</evidence>
<sequence>MPPRRPNKSRHAATISYNLSNANARDAFEEELDLEDERTQQRHLSGGRHGKRGGGAGGGGDAAAGYRPSPSVFSLAADLPAAARRHGGAYDEYDGMGEYDTPQATTDIINLMELFGSALDREVLEGVYEGSGRSFERAMERCMEMAAAAAEQQQQAPAPGSIAAAAGPAPAASSIAAAAAAATGSVAAVPDAGATPDAATAPGADAAGGCQVERACNWDVLPDDLKRHVFTFLGSRDLARVARTCHDFAGPARQVRTNARSLQIPTGLGMHGIMSMVAGHPNARSVSLRQWCAVPLSDADFTALAVALSAGSRSERRAVPVEAVSFKGCRWLGDGHVMCLAATLQHLKEVDLTDCVGITDAALTALAKYQRLAPEDGDTSSDEEASTAEHPNLLPAGAAAATSLGIPGLPPRPRGGSHPNHSAGGAAPSPAPAATPSSAAGAGAAAGDDDELQFEFEATPAPAARSRSRSRHASASAVGGGVDGDVDVNVDALDVAGGSDGDNDAASGVVGGSSEDEDDDVLSAMSPSPSPSPAASAGGLARAFARGVRLSPGAAGSLGGGSGGGSLPKRGGGGAAMIAPPPLEHAGDGGNRRESRASGASTPAYGTSPAGGGGSGLYGTSATRAAGLYGTSPGGGGAAAVGSLTAAASAGGGGKSWLYGSSPVMAASPFFRTGTSSSITHTAWLARAASAATSRQSGRGLMSINISGCSQVSADGVRALLAAPLPKSCLLQLDMSRCPRITRAALVLPAASNLCVLRASGCHNLHEVIMQLPLTSPLTELHLADCKALTKLHIVAPALQQLHVGGCRHLTRLHLRCPRLRSLTASLCFRLSELDAEALELPRLERLNLFGCRHLEGGAVAALLSKAGGSLRHLDVNGCNALVVLDIPDANSALQQLDASGCKSLTALRCASPALAAATLRSCPRVQELSLESGALARLDISNCPHLQRLHMPALTAQRQQMQLEAVAAPDQPQHQQPYPQNPQQQLNLLPPGVTTAAAALQPQVHFGALAAAVGRSGAAAGTGTGGGGGRAGGAGAPVVGALVAAAAGSGVLVRMAGCDRLPAETAVLLRRLRERAKQSAAAAAAAAAAVNPAAAG</sequence>
<feature type="region of interest" description="Disordered" evidence="2">
    <location>
        <begin position="402"/>
        <end position="448"/>
    </location>
</feature>
<dbReference type="GeneID" id="5725564"/>
<feature type="compositionally biased region" description="Low complexity" evidence="2">
    <location>
        <begin position="422"/>
        <end position="446"/>
    </location>
</feature>
<feature type="compositionally biased region" description="Low complexity" evidence="2">
    <location>
        <begin position="523"/>
        <end position="537"/>
    </location>
</feature>
<feature type="compositionally biased region" description="Gly residues" evidence="2">
    <location>
        <begin position="556"/>
        <end position="575"/>
    </location>
</feature>
<comment type="subcellular location">
    <subcellularLocation>
        <location evidence="1">Cytoplasm</location>
        <location evidence="1">Cytoskeleton</location>
        <location evidence="1">Cilium axoneme</location>
    </subcellularLocation>
</comment>
<dbReference type="STRING" id="3055.A0A2K3E2A6"/>
<dbReference type="SUPFAM" id="SSF81383">
    <property type="entry name" value="F-box domain"/>
    <property type="match status" value="1"/>
</dbReference>
<dbReference type="GO" id="GO:0031146">
    <property type="term" value="P:SCF-dependent proteasomal ubiquitin-dependent protein catabolic process"/>
    <property type="evidence" value="ECO:0000318"/>
    <property type="project" value="GO_Central"/>
</dbReference>
<feature type="region of interest" description="Disordered" evidence="2">
    <location>
        <begin position="28"/>
        <end position="65"/>
    </location>
</feature>
<evidence type="ECO:0000313" key="4">
    <source>
        <dbReference type="Proteomes" id="UP000006906"/>
    </source>
</evidence>
<gene>
    <name evidence="3" type="ORF">CHLRE_02g101250v5</name>
</gene>
<evidence type="ECO:0008006" key="5">
    <source>
        <dbReference type="Google" id="ProtNLM"/>
    </source>
</evidence>
<dbReference type="GO" id="GO:0005930">
    <property type="term" value="C:axoneme"/>
    <property type="evidence" value="ECO:0007669"/>
    <property type="project" value="UniProtKB-SubCell"/>
</dbReference>
<dbReference type="Gene3D" id="3.80.10.10">
    <property type="entry name" value="Ribonuclease Inhibitor"/>
    <property type="match status" value="3"/>
</dbReference>
<dbReference type="RefSeq" id="XP_042927358.1">
    <property type="nucleotide sequence ID" value="XM_043059724.1"/>
</dbReference>
<evidence type="ECO:0000313" key="3">
    <source>
        <dbReference type="EMBL" id="PNW86919.1"/>
    </source>
</evidence>
<dbReference type="PANTHER" id="PTHR13318">
    <property type="entry name" value="PARTNER OF PAIRED, ISOFORM B-RELATED"/>
    <property type="match status" value="1"/>
</dbReference>
<accession>A0A2K3E2A6</accession>
<dbReference type="SMART" id="SM00367">
    <property type="entry name" value="LRR_CC"/>
    <property type="match status" value="3"/>
</dbReference>
<dbReference type="InterPro" id="IPR032675">
    <property type="entry name" value="LRR_dom_sf"/>
</dbReference>
<reference evidence="3 4" key="1">
    <citation type="journal article" date="2007" name="Science">
        <title>The Chlamydomonas genome reveals the evolution of key animal and plant functions.</title>
        <authorList>
            <person name="Merchant S.S."/>
            <person name="Prochnik S.E."/>
            <person name="Vallon O."/>
            <person name="Harris E.H."/>
            <person name="Karpowicz S.J."/>
            <person name="Witman G.B."/>
            <person name="Terry A."/>
            <person name="Salamov A."/>
            <person name="Fritz-Laylin L.K."/>
            <person name="Marechal-Drouard L."/>
            <person name="Marshall W.F."/>
            <person name="Qu L.H."/>
            <person name="Nelson D.R."/>
            <person name="Sanderfoot A.A."/>
            <person name="Spalding M.H."/>
            <person name="Kapitonov V.V."/>
            <person name="Ren Q."/>
            <person name="Ferris P."/>
            <person name="Lindquist E."/>
            <person name="Shapiro H."/>
            <person name="Lucas S.M."/>
            <person name="Grimwood J."/>
            <person name="Schmutz J."/>
            <person name="Cardol P."/>
            <person name="Cerutti H."/>
            <person name="Chanfreau G."/>
            <person name="Chen C.L."/>
            <person name="Cognat V."/>
            <person name="Croft M.T."/>
            <person name="Dent R."/>
            <person name="Dutcher S."/>
            <person name="Fernandez E."/>
            <person name="Fukuzawa H."/>
            <person name="Gonzalez-Ballester D."/>
            <person name="Gonzalez-Halphen D."/>
            <person name="Hallmann A."/>
            <person name="Hanikenne M."/>
            <person name="Hippler M."/>
            <person name="Inwood W."/>
            <person name="Jabbari K."/>
            <person name="Kalanon M."/>
            <person name="Kuras R."/>
            <person name="Lefebvre P.A."/>
            <person name="Lemaire S.D."/>
            <person name="Lobanov A.V."/>
            <person name="Lohr M."/>
            <person name="Manuell A."/>
            <person name="Meier I."/>
            <person name="Mets L."/>
            <person name="Mittag M."/>
            <person name="Mittelmeier T."/>
            <person name="Moroney J.V."/>
            <person name="Moseley J."/>
            <person name="Napoli C."/>
            <person name="Nedelcu A.M."/>
            <person name="Niyogi K."/>
            <person name="Novoselov S.V."/>
            <person name="Paulsen I.T."/>
            <person name="Pazour G."/>
            <person name="Purton S."/>
            <person name="Ral J.P."/>
            <person name="Riano-Pachon D.M."/>
            <person name="Riekhof W."/>
            <person name="Rymarquis L."/>
            <person name="Schroda M."/>
            <person name="Stern D."/>
            <person name="Umen J."/>
            <person name="Willows R."/>
            <person name="Wilson N."/>
            <person name="Zimmer S.L."/>
            <person name="Allmer J."/>
            <person name="Balk J."/>
            <person name="Bisova K."/>
            <person name="Chen C.J."/>
            <person name="Elias M."/>
            <person name="Gendler K."/>
            <person name="Hauser C."/>
            <person name="Lamb M.R."/>
            <person name="Ledford H."/>
            <person name="Long J.C."/>
            <person name="Minagawa J."/>
            <person name="Page M.D."/>
            <person name="Pan J."/>
            <person name="Pootakham W."/>
            <person name="Roje S."/>
            <person name="Rose A."/>
            <person name="Stahlberg E."/>
            <person name="Terauchi A.M."/>
            <person name="Yang P."/>
            <person name="Ball S."/>
            <person name="Bowler C."/>
            <person name="Dieckmann C.L."/>
            <person name="Gladyshev V.N."/>
            <person name="Green P."/>
            <person name="Jorgensen R."/>
            <person name="Mayfield S."/>
            <person name="Mueller-Roeber B."/>
            <person name="Rajamani S."/>
            <person name="Sayre R.T."/>
            <person name="Brokstein P."/>
            <person name="Dubchak I."/>
            <person name="Goodstein D."/>
            <person name="Hornick L."/>
            <person name="Huang Y.W."/>
            <person name="Jhaveri J."/>
            <person name="Luo Y."/>
            <person name="Martinez D."/>
            <person name="Ngau W.C."/>
            <person name="Otillar B."/>
            <person name="Poliakov A."/>
            <person name="Porter A."/>
            <person name="Szajkowski L."/>
            <person name="Werner G."/>
            <person name="Zhou K."/>
            <person name="Grigoriev I.V."/>
            <person name="Rokhsar D.S."/>
            <person name="Grossman A.R."/>
        </authorList>
    </citation>
    <scope>NUCLEOTIDE SEQUENCE [LARGE SCALE GENOMIC DNA]</scope>
    <source>
        <strain evidence="4">CC-503</strain>
    </source>
</reference>